<comment type="caution">
    <text evidence="2">The sequence shown here is derived from an EMBL/GenBank/DDBJ whole genome shotgun (WGS) entry which is preliminary data.</text>
</comment>
<organism evidence="2 3">
    <name type="scientific">Diploptera punctata</name>
    <name type="common">Pacific beetle cockroach</name>
    <dbReference type="NCBI Taxonomy" id="6984"/>
    <lineage>
        <taxon>Eukaryota</taxon>
        <taxon>Metazoa</taxon>
        <taxon>Ecdysozoa</taxon>
        <taxon>Arthropoda</taxon>
        <taxon>Hexapoda</taxon>
        <taxon>Insecta</taxon>
        <taxon>Pterygota</taxon>
        <taxon>Neoptera</taxon>
        <taxon>Polyneoptera</taxon>
        <taxon>Dictyoptera</taxon>
        <taxon>Blattodea</taxon>
        <taxon>Blaberoidea</taxon>
        <taxon>Blaberidae</taxon>
        <taxon>Diplopterinae</taxon>
        <taxon>Diploptera</taxon>
    </lineage>
</organism>
<gene>
    <name evidence="2" type="ORF">L9F63_016740</name>
</gene>
<dbReference type="InterPro" id="IPR044399">
    <property type="entry name" value="Mb-like_M"/>
</dbReference>
<dbReference type="InterPro" id="IPR009050">
    <property type="entry name" value="Globin-like_sf"/>
</dbReference>
<dbReference type="AlphaFoldDB" id="A0AAD8EGX6"/>
<name>A0AAD8EGX6_DIPPU</name>
<dbReference type="GO" id="GO:0020037">
    <property type="term" value="F:heme binding"/>
    <property type="evidence" value="ECO:0007669"/>
    <property type="project" value="InterPro"/>
</dbReference>
<dbReference type="EMBL" id="JASPKZ010004554">
    <property type="protein sequence ID" value="KAJ9590155.1"/>
    <property type="molecule type" value="Genomic_DNA"/>
</dbReference>
<reference evidence="2" key="1">
    <citation type="journal article" date="2023" name="IScience">
        <title>Live-bearing cockroach genome reveals convergent evolutionary mechanisms linked to viviparity in insects and beyond.</title>
        <authorList>
            <person name="Fouks B."/>
            <person name="Harrison M.C."/>
            <person name="Mikhailova A.A."/>
            <person name="Marchal E."/>
            <person name="English S."/>
            <person name="Carruthers M."/>
            <person name="Jennings E.C."/>
            <person name="Chiamaka E.L."/>
            <person name="Frigard R.A."/>
            <person name="Pippel M."/>
            <person name="Attardo G.M."/>
            <person name="Benoit J.B."/>
            <person name="Bornberg-Bauer E."/>
            <person name="Tobe S.S."/>
        </authorList>
    </citation>
    <scope>NUCLEOTIDE SEQUENCE</scope>
    <source>
        <strain evidence="2">Stay&amp;Tobe</strain>
    </source>
</reference>
<keyword evidence="3" id="KW-1185">Reference proteome</keyword>
<evidence type="ECO:0000256" key="1">
    <source>
        <dbReference type="SAM" id="MobiDB-lite"/>
    </source>
</evidence>
<evidence type="ECO:0000313" key="3">
    <source>
        <dbReference type="Proteomes" id="UP001233999"/>
    </source>
</evidence>
<feature type="region of interest" description="Disordered" evidence="1">
    <location>
        <begin position="166"/>
        <end position="187"/>
    </location>
</feature>
<dbReference type="SUPFAM" id="SSF46458">
    <property type="entry name" value="Globin-like"/>
    <property type="match status" value="1"/>
</dbReference>
<accession>A0AAD8EGX6</accession>
<sequence length="327" mass="37591">MVPDTSNEAPMFPLRKMGCITSKKSGDDPEQGSVRVMRVKSRGVDTKTEVIKDSWEEFMKNAKQNSINVFIILLQKRTEYMGAFGVVGMSFEDIAEDALIQLHAAKMASFINMLVDNYDNSDKDKETLAKITDYIKFIKLPNTVIICQESATDEVKHTIYKHEMGGKLSRSGRRSSTDEDNGSSEDTTQREIITASWDVYMKRLDEYTMTVFITLMKKRRSYAKLLGIDGMCVGDMKRDKVVILYAVTFSYFMFEIVQHADRERELPGVVQLIGDALQDLCLPGRAMIDYKYFMIKLMRAERIINKNEARIWHQFLDNVLSSFKDKH</sequence>
<proteinExistence type="predicted"/>
<dbReference type="Proteomes" id="UP001233999">
    <property type="component" value="Unassembled WGS sequence"/>
</dbReference>
<evidence type="ECO:0000313" key="2">
    <source>
        <dbReference type="EMBL" id="KAJ9590155.1"/>
    </source>
</evidence>
<protein>
    <submittedName>
        <fullName evidence="2">Uncharacterized protein</fullName>
    </submittedName>
</protein>
<dbReference type="CDD" id="cd01040">
    <property type="entry name" value="Mb-like"/>
    <property type="match status" value="1"/>
</dbReference>
<reference evidence="2" key="2">
    <citation type="submission" date="2023-05" db="EMBL/GenBank/DDBJ databases">
        <authorList>
            <person name="Fouks B."/>
        </authorList>
    </citation>
    <scope>NUCLEOTIDE SEQUENCE</scope>
    <source>
        <strain evidence="2">Stay&amp;Tobe</strain>
        <tissue evidence="2">Testes</tissue>
    </source>
</reference>
<dbReference type="Gene3D" id="1.10.490.10">
    <property type="entry name" value="Globins"/>
    <property type="match status" value="2"/>
</dbReference>
<dbReference type="InterPro" id="IPR012292">
    <property type="entry name" value="Globin/Proto"/>
</dbReference>
<dbReference type="GO" id="GO:0019825">
    <property type="term" value="F:oxygen binding"/>
    <property type="evidence" value="ECO:0007669"/>
    <property type="project" value="InterPro"/>
</dbReference>